<feature type="region of interest" description="Disordered" evidence="1">
    <location>
        <begin position="1"/>
        <end position="23"/>
    </location>
</feature>
<name>A0A507BBW2_9PEZI</name>
<accession>A0A507BBW2</accession>
<dbReference type="AlphaFoldDB" id="A0A507BBW2"/>
<dbReference type="SUPFAM" id="SSF48452">
    <property type="entry name" value="TPR-like"/>
    <property type="match status" value="2"/>
</dbReference>
<sequence>MATNHSIQRLKTNSFRVSGPKPSNSTTHEIILISPRMVELVLETWVHKTVKQIRAEPPRDVELVLKLFSFSVSDVLEKGREALDKQIERCVLKLNKARKNADKQPSIIFIAHSLGVWVLRGALARTIVQGVDVQPLSIVLLDATLVDGQYLKYLQQLGERMVANSSNALHEQLRKRLEEIDLHYESLKDSMHISGVQDGSDVRFPWAPRYDTQTVRLEIWLSDNPTLSNVNPRRDRESLLNVVRMATSRYRDSRQAAAQSLDKFGLKDILQSMISPQKTSQPISALKAPNMASIAEEPEPRPFYPGLTMVARPPSLAMSNFGYVNEHGVLSKMSLADFPETGITPEQVKKTKDLALAFLEHGDLEDAQVLLERSLELMETMETALGTGYSTEVTHVKTHMAVILLYQGEYQRARKSLEDLRDESVQKPHEAKVVHELQRWVAIAMIYAGDYRTAASELEKLAKENLDQDILKIQILRDLALANGLKGDHRAANSYLLQAGSWLRHAQKLQNIGEETERKLQKKQWGLLYTQAHLYTLRGEYRSGLVRLQSALKQFQGRFGNAHVETLKAANLRIQLLAYTGDYEEAELQCRKMVQTMDKELGRMHPLRLETIGVLVYILHCQSRFTEALVLAKSLCEMTASVVSDSHPQTLRARSQLARAHLALGNYHTAEAEIRKTTSDAVKRLGIDNPETLRYRSEHAQALRHYGNLEDALKIALHTLFRQRVVYANLPLRAEMQNNRDSQAHTAALAEMIEEIHVHQGSPVSFEIHPDLLFTMQVVASIVANNPQPQLKDPERIFEAVVACRRSKLGSSHTLTLFAEQELGSFIRENDDEGHRLPYVNNILYHVWSERYHTFGPSHPETLSAEREVVITDCIRGAWEEGGPAKRSSLASSKYETGVLKRAPDNSFDKSLEQKDQHGGNIFVNLSASTWMDIENVSRCIVELQEPQLGPNHPEVLKSLLWLFCVQLFMQKPSETDANAAWSRLKSRLKDPSIYRERLIDVLRLEERVAGIFQYHQYYDQSREILDHVLDTIQAEAMRVPQDLQDALDSLKLDVAQKKLELVVQRK</sequence>
<dbReference type="InterPro" id="IPR053137">
    <property type="entry name" value="NLR-like"/>
</dbReference>
<evidence type="ECO:0000256" key="1">
    <source>
        <dbReference type="SAM" id="MobiDB-lite"/>
    </source>
</evidence>
<dbReference type="OrthoDB" id="5986190at2759"/>
<dbReference type="Proteomes" id="UP000319257">
    <property type="component" value="Unassembled WGS sequence"/>
</dbReference>
<dbReference type="Gene3D" id="1.25.40.10">
    <property type="entry name" value="Tetratricopeptide repeat domain"/>
    <property type="match status" value="3"/>
</dbReference>
<comment type="caution">
    <text evidence="2">The sequence shown here is derived from an EMBL/GenBank/DDBJ whole genome shotgun (WGS) entry which is preliminary data.</text>
</comment>
<dbReference type="InParanoid" id="A0A507BBW2"/>
<dbReference type="PANTHER" id="PTHR46082">
    <property type="entry name" value="ATP/GTP-BINDING PROTEIN-RELATED"/>
    <property type="match status" value="1"/>
</dbReference>
<organism evidence="2 3">
    <name type="scientific">Thyridium curvatum</name>
    <dbReference type="NCBI Taxonomy" id="1093900"/>
    <lineage>
        <taxon>Eukaryota</taxon>
        <taxon>Fungi</taxon>
        <taxon>Dikarya</taxon>
        <taxon>Ascomycota</taxon>
        <taxon>Pezizomycotina</taxon>
        <taxon>Sordariomycetes</taxon>
        <taxon>Sordariomycetidae</taxon>
        <taxon>Thyridiales</taxon>
        <taxon>Thyridiaceae</taxon>
        <taxon>Thyridium</taxon>
    </lineage>
</organism>
<dbReference type="STRING" id="1093900.A0A507BBW2"/>
<proteinExistence type="predicted"/>
<dbReference type="GeneID" id="41971586"/>
<keyword evidence="3" id="KW-1185">Reference proteome</keyword>
<dbReference type="InterPro" id="IPR011990">
    <property type="entry name" value="TPR-like_helical_dom_sf"/>
</dbReference>
<reference evidence="2 3" key="1">
    <citation type="submission" date="2019-06" db="EMBL/GenBank/DDBJ databases">
        <title>Draft genome sequence of the filamentous fungus Phialemoniopsis curvata isolated from diesel fuel.</title>
        <authorList>
            <person name="Varaljay V.A."/>
            <person name="Lyon W.J."/>
            <person name="Crouch A.L."/>
            <person name="Drake C.E."/>
            <person name="Hollomon J.M."/>
            <person name="Nadeau L.J."/>
            <person name="Nunn H.S."/>
            <person name="Stevenson B.S."/>
            <person name="Bojanowski C.L."/>
            <person name="Crookes-Goodson W.J."/>
        </authorList>
    </citation>
    <scope>NUCLEOTIDE SEQUENCE [LARGE SCALE GENOMIC DNA]</scope>
    <source>
        <strain evidence="2 3">D216</strain>
    </source>
</reference>
<dbReference type="PANTHER" id="PTHR46082:SF6">
    <property type="entry name" value="AAA+ ATPASE DOMAIN-CONTAINING PROTEIN-RELATED"/>
    <property type="match status" value="1"/>
</dbReference>
<protein>
    <submittedName>
        <fullName evidence="2">Uncharacterized protein</fullName>
    </submittedName>
</protein>
<dbReference type="EMBL" id="SKBQ01000019">
    <property type="protein sequence ID" value="TPX16144.1"/>
    <property type="molecule type" value="Genomic_DNA"/>
</dbReference>
<evidence type="ECO:0000313" key="3">
    <source>
        <dbReference type="Proteomes" id="UP000319257"/>
    </source>
</evidence>
<gene>
    <name evidence="2" type="ORF">E0L32_004139</name>
</gene>
<evidence type="ECO:0000313" key="2">
    <source>
        <dbReference type="EMBL" id="TPX16144.1"/>
    </source>
</evidence>
<dbReference type="RefSeq" id="XP_030997855.1">
    <property type="nucleotide sequence ID" value="XM_031138517.1"/>
</dbReference>